<feature type="region of interest" description="Disordered" evidence="2">
    <location>
        <begin position="292"/>
        <end position="328"/>
    </location>
</feature>
<feature type="coiled-coil region" evidence="1">
    <location>
        <begin position="124"/>
        <end position="161"/>
    </location>
</feature>
<accession>A0A7Y0MUV9</accession>
<dbReference type="RefSeq" id="WP_169628555.1">
    <property type="nucleotide sequence ID" value="NZ_JABCMA010000006.1"/>
</dbReference>
<evidence type="ECO:0000313" key="4">
    <source>
        <dbReference type="Proteomes" id="UP000565155"/>
    </source>
</evidence>
<keyword evidence="1" id="KW-0175">Coiled coil</keyword>
<gene>
    <name evidence="3" type="ORF">HKB35_08665</name>
</gene>
<evidence type="ECO:0000313" key="3">
    <source>
        <dbReference type="EMBL" id="NMR73684.1"/>
    </source>
</evidence>
<feature type="region of interest" description="Disordered" evidence="2">
    <location>
        <begin position="30"/>
        <end position="89"/>
    </location>
</feature>
<sequence length="370" mass="40321">MTIELDQALLTGNVEDIDALLDEIDLDDDLGVLSGENDQDNHSTDNEMGVGEEDEALPSVIDTTQPKGDANLDKSEQGQEPKTNAAKDSIGVREIDGKLYIEVDPDNAAVASKDGKHTIPYAVLEKARNQASEASSRMQELEQQLSEATTAKEKLQLYTKQLEEAGITPEKLPEELLNDENALNALRDELPETAANLLTALVKRFQSKATTTQQEANDGVNEVTNALNADELTELRTWESSDRDRWDMALVIDNKLKNDPAFQAMPLKERFAEVQRRVKAAFGDPVQASIDAEKAQKQAEQGQQQPQQTAEKQTVVPNSPSSLGGSSLDTTAAANQALLNQDALALEQSLANMSPEKVEEFLAQAVIALD</sequence>
<feature type="compositionally biased region" description="Low complexity" evidence="2">
    <location>
        <begin position="298"/>
        <end position="328"/>
    </location>
</feature>
<proteinExistence type="predicted"/>
<dbReference type="Proteomes" id="UP000565155">
    <property type="component" value="Unassembled WGS sequence"/>
</dbReference>
<feature type="compositionally biased region" description="Basic and acidic residues" evidence="2">
    <location>
        <begin position="70"/>
        <end position="79"/>
    </location>
</feature>
<evidence type="ECO:0000256" key="1">
    <source>
        <dbReference type="SAM" id="Coils"/>
    </source>
</evidence>
<comment type="caution">
    <text evidence="3">The sequence shown here is derived from an EMBL/GenBank/DDBJ whole genome shotgun (WGS) entry which is preliminary data.</text>
</comment>
<name>A0A7Y0MUV9_VIBAL</name>
<reference evidence="3 4" key="1">
    <citation type="submission" date="2020-04" db="EMBL/GenBank/DDBJ databases">
        <title>Whole-genome sequencing of Vibrio spp. from China reveals different genetic environments of blaCTX-M-14 among diverse lineages.</title>
        <authorList>
            <person name="Zheng Z."/>
            <person name="Ye L."/>
            <person name="Chen S."/>
        </authorList>
    </citation>
    <scope>NUCLEOTIDE SEQUENCE [LARGE SCALE GENOMIC DNA]</scope>
    <source>
        <strain evidence="3 4">Vb1636</strain>
    </source>
</reference>
<protein>
    <submittedName>
        <fullName evidence="3">Uncharacterized protein</fullName>
    </submittedName>
</protein>
<evidence type="ECO:0000256" key="2">
    <source>
        <dbReference type="SAM" id="MobiDB-lite"/>
    </source>
</evidence>
<dbReference type="EMBL" id="JABCMA010000006">
    <property type="protein sequence ID" value="NMR73684.1"/>
    <property type="molecule type" value="Genomic_DNA"/>
</dbReference>
<organism evidence="3 4">
    <name type="scientific">Vibrio alginolyticus</name>
    <dbReference type="NCBI Taxonomy" id="663"/>
    <lineage>
        <taxon>Bacteria</taxon>
        <taxon>Pseudomonadati</taxon>
        <taxon>Pseudomonadota</taxon>
        <taxon>Gammaproteobacteria</taxon>
        <taxon>Vibrionales</taxon>
        <taxon>Vibrionaceae</taxon>
        <taxon>Vibrio</taxon>
    </lineage>
</organism>
<dbReference type="AlphaFoldDB" id="A0A7Y0MUV9"/>